<protein>
    <submittedName>
        <fullName evidence="5">Methyltransferase</fullName>
    </submittedName>
</protein>
<dbReference type="EMBL" id="KV454479">
    <property type="protein sequence ID" value="ODV61540.1"/>
    <property type="molecule type" value="Genomic_DNA"/>
</dbReference>
<dbReference type="Proteomes" id="UP000095038">
    <property type="component" value="Unassembled WGS sequence"/>
</dbReference>
<keyword evidence="2 5" id="KW-0489">Methyltransferase</keyword>
<dbReference type="GO" id="GO:0032432">
    <property type="term" value="C:actin filament bundle"/>
    <property type="evidence" value="ECO:0007669"/>
    <property type="project" value="EnsemblFungi"/>
</dbReference>
<keyword evidence="6" id="KW-1185">Reference proteome</keyword>
<dbReference type="Gene3D" id="3.40.50.150">
    <property type="entry name" value="Vaccinia Virus protein VP39"/>
    <property type="match status" value="1"/>
</dbReference>
<dbReference type="InParanoid" id="A0A1D2VIZ1"/>
<dbReference type="GO" id="GO:0052735">
    <property type="term" value="F:tRNA (cytidine-3-)-methyltransferase activity"/>
    <property type="evidence" value="ECO:0007669"/>
    <property type="project" value="EnsemblFungi"/>
</dbReference>
<evidence type="ECO:0000256" key="2">
    <source>
        <dbReference type="ARBA" id="ARBA00022603"/>
    </source>
</evidence>
<dbReference type="CDD" id="cd02440">
    <property type="entry name" value="AdoMet_MTases"/>
    <property type="match status" value="1"/>
</dbReference>
<evidence type="ECO:0000256" key="4">
    <source>
        <dbReference type="SAM" id="MobiDB-lite"/>
    </source>
</evidence>
<dbReference type="PANTHER" id="PTHR22809">
    <property type="entry name" value="METHYLTRANSFERASE-RELATED"/>
    <property type="match status" value="1"/>
</dbReference>
<feature type="compositionally biased region" description="Basic and acidic residues" evidence="4">
    <location>
        <begin position="362"/>
        <end position="371"/>
    </location>
</feature>
<dbReference type="GO" id="GO:0030674">
    <property type="term" value="F:protein-macromolecule adaptor activity"/>
    <property type="evidence" value="ECO:0007669"/>
    <property type="project" value="EnsemblFungi"/>
</dbReference>
<evidence type="ECO:0000256" key="1">
    <source>
        <dbReference type="ARBA" id="ARBA00009725"/>
    </source>
</evidence>
<comment type="similarity">
    <text evidence="1">Belongs to the methyltransferase superfamily. METL family.</text>
</comment>
<proteinExistence type="inferred from homology"/>
<gene>
    <name evidence="5" type="ORF">ASCRUDRAFT_34246</name>
</gene>
<evidence type="ECO:0000256" key="3">
    <source>
        <dbReference type="ARBA" id="ARBA00022679"/>
    </source>
</evidence>
<dbReference type="GeneID" id="30964140"/>
<sequence>MTRESYISDCVEALSAQEPIQVIKPSLEERICGVVNQKDSRIGKDSPFTFGQRYLTDKEAIWDHNAWDHVEWGDEQIKEAELKIMKHYENPVDDCQKFLFNKTPEKFWDIFYRNNKENFFKDRKWLQIEFPLLYHTTNELYQSPISILEIGCGAGNTLFPVLRQNKNPNLRIIGVDYSKNAINLVRSSEEFNTKFADAFVWDLANENFELPETVEPNSIDIIVMIFVFSALHPDQWKFAINNLKKLIKPGGKILFRDYGKYDLAQIRFKKNRLLEDNFYIRGDGTRVYFFSEEELRNIFVKDAGFVEEKIATDRRLLVNRKKKLKMYRIWLQAVFAAPGLLQTNLEKNEKNENKNKKTSNQKVKETKEESILSKFSYNSDDDEDSDDDDGCTPPISCGCGCDHPSHSYQL</sequence>
<organism evidence="5 6">
    <name type="scientific">Ascoidea rubescens DSM 1968</name>
    <dbReference type="NCBI Taxonomy" id="1344418"/>
    <lineage>
        <taxon>Eukaryota</taxon>
        <taxon>Fungi</taxon>
        <taxon>Dikarya</taxon>
        <taxon>Ascomycota</taxon>
        <taxon>Saccharomycotina</taxon>
        <taxon>Saccharomycetes</taxon>
        <taxon>Ascoideaceae</taxon>
        <taxon>Ascoidea</taxon>
    </lineage>
</organism>
<dbReference type="AlphaFoldDB" id="A0A1D2VIZ1"/>
<dbReference type="SUPFAM" id="SSF53335">
    <property type="entry name" value="S-adenosyl-L-methionine-dependent methyltransferases"/>
    <property type="match status" value="1"/>
</dbReference>
<feature type="compositionally biased region" description="Basic and acidic residues" evidence="4">
    <location>
        <begin position="346"/>
        <end position="355"/>
    </location>
</feature>
<dbReference type="STRING" id="1344418.A0A1D2VIZ1"/>
<dbReference type="GO" id="GO:0051015">
    <property type="term" value="F:actin filament binding"/>
    <property type="evidence" value="ECO:0007669"/>
    <property type="project" value="EnsemblFungi"/>
</dbReference>
<dbReference type="InterPro" id="IPR026113">
    <property type="entry name" value="METTL2/6/8-like"/>
</dbReference>
<dbReference type="GO" id="GO:0106217">
    <property type="term" value="P:tRNA C3-cytosine methylation"/>
    <property type="evidence" value="ECO:0007669"/>
    <property type="project" value="EnsemblFungi"/>
</dbReference>
<dbReference type="OrthoDB" id="417697at2759"/>
<keyword evidence="3 5" id="KW-0808">Transferase</keyword>
<dbReference type="RefSeq" id="XP_020047847.1">
    <property type="nucleotide sequence ID" value="XM_020190504.1"/>
</dbReference>
<evidence type="ECO:0000313" key="6">
    <source>
        <dbReference type="Proteomes" id="UP000095038"/>
    </source>
</evidence>
<dbReference type="Pfam" id="PF13489">
    <property type="entry name" value="Methyltransf_23"/>
    <property type="match status" value="1"/>
</dbReference>
<dbReference type="GO" id="GO:0005884">
    <property type="term" value="C:actin filament"/>
    <property type="evidence" value="ECO:0007669"/>
    <property type="project" value="EnsemblFungi"/>
</dbReference>
<reference evidence="6" key="1">
    <citation type="submission" date="2016-05" db="EMBL/GenBank/DDBJ databases">
        <title>Comparative genomics of biotechnologically important yeasts.</title>
        <authorList>
            <consortium name="DOE Joint Genome Institute"/>
            <person name="Riley R."/>
            <person name="Haridas S."/>
            <person name="Wolfe K.H."/>
            <person name="Lopes M.R."/>
            <person name="Hittinger C.T."/>
            <person name="Goker M."/>
            <person name="Salamov A."/>
            <person name="Wisecaver J."/>
            <person name="Long T.M."/>
            <person name="Aerts A.L."/>
            <person name="Barry K."/>
            <person name="Choi C."/>
            <person name="Clum A."/>
            <person name="Coughlan A.Y."/>
            <person name="Deshpande S."/>
            <person name="Douglass A.P."/>
            <person name="Hanson S.J."/>
            <person name="Klenk H.-P."/>
            <person name="Labutti K."/>
            <person name="Lapidus A."/>
            <person name="Lindquist E."/>
            <person name="Lipzen A."/>
            <person name="Meier-Kolthoff J.P."/>
            <person name="Ohm R.A."/>
            <person name="Otillar R.P."/>
            <person name="Pangilinan J."/>
            <person name="Peng Y."/>
            <person name="Rokas A."/>
            <person name="Rosa C.A."/>
            <person name="Scheuner C."/>
            <person name="Sibirny A.A."/>
            <person name="Slot J.C."/>
            <person name="Stielow J.B."/>
            <person name="Sun H."/>
            <person name="Kurtzman C.P."/>
            <person name="Blackwell M."/>
            <person name="Grigoriev I.V."/>
            <person name="Jeffries T.W."/>
        </authorList>
    </citation>
    <scope>NUCLEOTIDE SEQUENCE [LARGE SCALE GENOMIC DNA]</scope>
    <source>
        <strain evidence="6">DSM 1968</strain>
    </source>
</reference>
<accession>A0A1D2VIZ1</accession>
<dbReference type="PANTHER" id="PTHR22809:SF11">
    <property type="entry name" value="TRNA N(3)-METHYLCYTIDINE METHYLTRANSFERASE METTL2"/>
    <property type="match status" value="1"/>
</dbReference>
<evidence type="ECO:0000313" key="5">
    <source>
        <dbReference type="EMBL" id="ODV61540.1"/>
    </source>
</evidence>
<dbReference type="InterPro" id="IPR029063">
    <property type="entry name" value="SAM-dependent_MTases_sf"/>
</dbReference>
<feature type="region of interest" description="Disordered" evidence="4">
    <location>
        <begin position="346"/>
        <end position="390"/>
    </location>
</feature>
<feature type="compositionally biased region" description="Acidic residues" evidence="4">
    <location>
        <begin position="379"/>
        <end position="390"/>
    </location>
</feature>
<name>A0A1D2VIZ1_9ASCO</name>